<accession>A0A2T6SHR8</accession>
<evidence type="ECO:0000313" key="2">
    <source>
        <dbReference type="Proteomes" id="UP000244660"/>
    </source>
</evidence>
<reference evidence="1 2" key="1">
    <citation type="submission" date="2018-01" db="EMBL/GenBank/DDBJ databases">
        <title>Helicobacter pylori genome-wide association study shows promise for predicting gastric cancer risk.</title>
        <authorList>
            <person name="Berthenet E."/>
            <person name="Yahara K."/>
            <person name="Thorell K."/>
            <person name="Pascoe B."/>
            <person name="Meric G."/>
            <person name="Mikhail J.M."/>
            <person name="Engstrand L."/>
            <person name="Enroth H."/>
            <person name="Burette A."/>
            <person name="Megraud F."/>
            <person name="Atherton J."/>
            <person name="Smith S."/>
            <person name="Wilkinson T.S."/>
            <person name="Hitchings M.D."/>
            <person name="Falush D."/>
            <person name="Sheppard S.K."/>
        </authorList>
    </citation>
    <scope>NUCLEOTIDE SEQUENCE [LARGE SCALE GENOMIC DNA]</scope>
    <source>
        <strain evidence="1 2">462</strain>
    </source>
</reference>
<proteinExistence type="predicted"/>
<dbReference type="Proteomes" id="UP000244660">
    <property type="component" value="Unassembled WGS sequence"/>
</dbReference>
<gene>
    <name evidence="1" type="ORF">C2R92_09210</name>
</gene>
<comment type="caution">
    <text evidence="1">The sequence shown here is derived from an EMBL/GenBank/DDBJ whole genome shotgun (WGS) entry which is preliminary data.</text>
</comment>
<dbReference type="RefSeq" id="WP_000660152.1">
    <property type="nucleotide sequence ID" value="NZ_QBQB01000230.1"/>
</dbReference>
<evidence type="ECO:0000313" key="1">
    <source>
        <dbReference type="EMBL" id="PUD36315.1"/>
    </source>
</evidence>
<sequence length="99" mass="12053">MKEKLDKLLKLELNELDKLDLEKELSNLKLTSHKIYQEYLLEKRENCEKNLEIKANNKRLSKIHHLYSLAKRIEYKTEKECIELQRKMLRDFDNHQGEP</sequence>
<protein>
    <submittedName>
        <fullName evidence="1">Uncharacterized protein</fullName>
    </submittedName>
</protein>
<dbReference type="AlphaFoldDB" id="A0A2T6SHR8"/>
<organism evidence="1 2">
    <name type="scientific">Helicobacter pylori</name>
    <name type="common">Campylobacter pylori</name>
    <dbReference type="NCBI Taxonomy" id="210"/>
    <lineage>
        <taxon>Bacteria</taxon>
        <taxon>Pseudomonadati</taxon>
        <taxon>Campylobacterota</taxon>
        <taxon>Epsilonproteobacteria</taxon>
        <taxon>Campylobacterales</taxon>
        <taxon>Helicobacteraceae</taxon>
        <taxon>Helicobacter</taxon>
    </lineage>
</organism>
<dbReference type="EMBL" id="QBQB01000230">
    <property type="protein sequence ID" value="PUD36315.1"/>
    <property type="molecule type" value="Genomic_DNA"/>
</dbReference>
<name>A0A2T6SHR8_HELPX</name>